<proteinExistence type="predicted"/>
<reference evidence="3" key="1">
    <citation type="submission" date="2023-10" db="EMBL/GenBank/DDBJ databases">
        <authorList>
            <person name="Chen Y."/>
            <person name="Shah S."/>
            <person name="Dougan E. K."/>
            <person name="Thang M."/>
            <person name="Chan C."/>
        </authorList>
    </citation>
    <scope>NUCLEOTIDE SEQUENCE [LARGE SCALE GENOMIC DNA]</scope>
</reference>
<dbReference type="SUPFAM" id="SSF101478">
    <property type="entry name" value="ADP-ribosylglycohydrolase"/>
    <property type="match status" value="1"/>
</dbReference>
<accession>A0ABN9PKT1</accession>
<dbReference type="Gene3D" id="1.10.4080.10">
    <property type="entry name" value="ADP-ribosylation/Crystallin J1"/>
    <property type="match status" value="1"/>
</dbReference>
<dbReference type="PANTHER" id="PTHR16222:SF17">
    <property type="entry name" value="SELENOPROTEIN J"/>
    <property type="match status" value="1"/>
</dbReference>
<gene>
    <name evidence="3" type="ORF">PCOR1329_LOCUS2819</name>
</gene>
<dbReference type="EMBL" id="CAUYUJ010000714">
    <property type="protein sequence ID" value="CAK0792118.1"/>
    <property type="molecule type" value="Genomic_DNA"/>
</dbReference>
<comment type="caution">
    <text evidence="3">The sequence shown here is derived from an EMBL/GenBank/DDBJ whole genome shotgun (WGS) entry which is preliminary data.</text>
</comment>
<sequence>MAAAGATARARGAVLGCLVGDAAATPCHWVYDPAKLAAHVRAARRGPAFCDPPGNSFYTTPPGALSCYGDQTLALLESLVEKGGRLDTEDYARRLAEKFGRGSAYEVEAVDPSDWPNLKKNPTDAEGKVIEGQRAWSMPLPGPWRHGSIKGFLRRYVTEGRRYPECGSDDEQVDGCCKVAPLAALYAGTEHLLPLVDRAVRVTQNTDLAAGSACAFARVLEQLILGQAASVADAVARATADLRDPGRSFKTPADDEVAAGLHRLVGFAGQAPSDVGRALRPEGSSFPFAGLSGCTASRASLAGACLGALSTDEAVPPEWSISLVDAERVLQLCSQLAELREEAQALSFQEIAGAVYGTRVVFTETERNTPETTNEGALPDSFGTKEIFRFSVDSSTNDDTVEVSHVSCSAVNKLQALPGQRGSAVAPRLGGAARSLARETTGDQLRDWAFADPSDGNGARQFTGLQMPTGHEDIDQTLPRFEVVRRRASTLDNFNMGLQGYAWTLLNALNCSPQERNELLIHFRGHLPRTEQQHNELVEHIRHYGHVLERAPMAINRNSGKGTQDGHFFFPTFDFGSGGGGRDDSQGGSLGFGTGAGMAATGYHRFGRGQSGKGSLTPLRGAIGSRGHGGGNWHRYEGKRDPAGRDGKVMRSSVKAHESEYHQTKGDAGESTDASDGMGICFSCAPHNDGIGGRVAEGDEEVDLVISVRSQSRIGLYVGGGAGDAKDDEIEREGYDKHEGVNFAGGDLDFHGVAWALDKESETHSLVHERTRLDNGEMGILVDPGAHGKLAGDQRAKQQAAKASRCGRNAEETMPREPLEVNGVGKSCNLKASGSGHWPLPRSRPMETAATKPTGFPIDKLHPKAEQLDFAMVESESETKPQDEERQGFRQRPENLGDASLKANSSYRGQIFQDVAELKPSSDPGSDFDAFENAFGPRWLEPGLPCSLLNAAALCG</sequence>
<name>A0ABN9PKT1_9DINO</name>
<feature type="compositionally biased region" description="Basic and acidic residues" evidence="1">
    <location>
        <begin position="634"/>
        <end position="668"/>
    </location>
</feature>
<feature type="chain" id="PRO_5045162821" evidence="2">
    <location>
        <begin position="25"/>
        <end position="956"/>
    </location>
</feature>
<organism evidence="3 4">
    <name type="scientific">Prorocentrum cordatum</name>
    <dbReference type="NCBI Taxonomy" id="2364126"/>
    <lineage>
        <taxon>Eukaryota</taxon>
        <taxon>Sar</taxon>
        <taxon>Alveolata</taxon>
        <taxon>Dinophyceae</taxon>
        <taxon>Prorocentrales</taxon>
        <taxon>Prorocentraceae</taxon>
        <taxon>Prorocentrum</taxon>
    </lineage>
</organism>
<dbReference type="Pfam" id="PF03747">
    <property type="entry name" value="ADP_ribosyl_GH"/>
    <property type="match status" value="1"/>
</dbReference>
<dbReference type="InterPro" id="IPR050792">
    <property type="entry name" value="ADP-ribosylglycohydrolase"/>
</dbReference>
<dbReference type="Proteomes" id="UP001189429">
    <property type="component" value="Unassembled WGS sequence"/>
</dbReference>
<feature type="compositionally biased region" description="Basic and acidic residues" evidence="1">
    <location>
        <begin position="877"/>
        <end position="895"/>
    </location>
</feature>
<keyword evidence="2" id="KW-0732">Signal</keyword>
<evidence type="ECO:0000256" key="2">
    <source>
        <dbReference type="SAM" id="SignalP"/>
    </source>
</evidence>
<evidence type="ECO:0000256" key="1">
    <source>
        <dbReference type="SAM" id="MobiDB-lite"/>
    </source>
</evidence>
<evidence type="ECO:0000313" key="3">
    <source>
        <dbReference type="EMBL" id="CAK0792118.1"/>
    </source>
</evidence>
<keyword evidence="4" id="KW-1185">Reference proteome</keyword>
<protein>
    <submittedName>
        <fullName evidence="3">Uncharacterized protein</fullName>
    </submittedName>
</protein>
<evidence type="ECO:0000313" key="4">
    <source>
        <dbReference type="Proteomes" id="UP001189429"/>
    </source>
</evidence>
<feature type="region of interest" description="Disordered" evidence="1">
    <location>
        <begin position="603"/>
        <end position="673"/>
    </location>
</feature>
<dbReference type="PANTHER" id="PTHR16222">
    <property type="entry name" value="ADP-RIBOSYLGLYCOHYDROLASE"/>
    <property type="match status" value="1"/>
</dbReference>
<dbReference type="InterPro" id="IPR005502">
    <property type="entry name" value="Ribosyl_crysJ1"/>
</dbReference>
<feature type="region of interest" description="Disordered" evidence="1">
    <location>
        <begin position="873"/>
        <end position="901"/>
    </location>
</feature>
<feature type="signal peptide" evidence="2">
    <location>
        <begin position="1"/>
        <end position="24"/>
    </location>
</feature>
<dbReference type="InterPro" id="IPR036705">
    <property type="entry name" value="Ribosyl_crysJ1_sf"/>
</dbReference>